<gene>
    <name evidence="1" type="ORF">MLD38_022532</name>
</gene>
<reference evidence="2" key="1">
    <citation type="journal article" date="2023" name="Front. Plant Sci.">
        <title>Chromosomal-level genome assembly of Melastoma candidum provides insights into trichome evolution.</title>
        <authorList>
            <person name="Zhong Y."/>
            <person name="Wu W."/>
            <person name="Sun C."/>
            <person name="Zou P."/>
            <person name="Liu Y."/>
            <person name="Dai S."/>
            <person name="Zhou R."/>
        </authorList>
    </citation>
    <scope>NUCLEOTIDE SEQUENCE [LARGE SCALE GENOMIC DNA]</scope>
</reference>
<proteinExistence type="predicted"/>
<sequence length="473" mass="51126">MSGEEAKDPSIKLFGTTILPLPTPASQSGGPGNGDVREEDETVGRDTGHEEEEEEDDDDDDDDDGGGDYEEALSDVKASSGAKQEEESRVVASKDVSSSNTTAGASSKTDEEQSTSNLPEKVLKKPDKILPCPRCNSMDTKFCYYNNYNMNQPRHFCKNCQRYWTAGGTMRNVPVGAGRRKNKSTSMASNCRHITVPEALHIQNGFHHPPELKTNGTILTFGAADSRLCESMVSVLNIAENSLSCCTQNGFHRAEELIISESCGNGEKGADISSAPEAGASQPNHKREKPVMKEGSVLNPLAFPPQMPCFTGPPLGYPVSPPALVPQVIPMPFYPGTAYWSIPWVPQPPQPPPPWTTSSCPNSPTLGKHSRDENTGKPENSEKEVTSSAEGNVEKCLWVPKTLRVDDPREAAKSSIWAALGIKNERADPANAGGPFKAFQQAGEARRWVAETSAFLKANPAALSRSLNFHENA</sequence>
<organism evidence="1 2">
    <name type="scientific">Melastoma candidum</name>
    <dbReference type="NCBI Taxonomy" id="119954"/>
    <lineage>
        <taxon>Eukaryota</taxon>
        <taxon>Viridiplantae</taxon>
        <taxon>Streptophyta</taxon>
        <taxon>Embryophyta</taxon>
        <taxon>Tracheophyta</taxon>
        <taxon>Spermatophyta</taxon>
        <taxon>Magnoliopsida</taxon>
        <taxon>eudicotyledons</taxon>
        <taxon>Gunneridae</taxon>
        <taxon>Pentapetalae</taxon>
        <taxon>rosids</taxon>
        <taxon>malvids</taxon>
        <taxon>Myrtales</taxon>
        <taxon>Melastomataceae</taxon>
        <taxon>Melastomatoideae</taxon>
        <taxon>Melastomateae</taxon>
        <taxon>Melastoma</taxon>
    </lineage>
</organism>
<evidence type="ECO:0000313" key="2">
    <source>
        <dbReference type="Proteomes" id="UP001057402"/>
    </source>
</evidence>
<dbReference type="EMBL" id="CM042885">
    <property type="protein sequence ID" value="KAI4366685.1"/>
    <property type="molecule type" value="Genomic_DNA"/>
</dbReference>
<comment type="caution">
    <text evidence="1">The sequence shown here is derived from an EMBL/GenBank/DDBJ whole genome shotgun (WGS) entry which is preliminary data.</text>
</comment>
<protein>
    <submittedName>
        <fullName evidence="1">Uncharacterized protein</fullName>
    </submittedName>
</protein>
<dbReference type="Proteomes" id="UP001057402">
    <property type="component" value="Chromosome 6"/>
</dbReference>
<evidence type="ECO:0000313" key="1">
    <source>
        <dbReference type="EMBL" id="KAI4366685.1"/>
    </source>
</evidence>
<name>A0ACB9QJK0_9MYRT</name>
<keyword evidence="2" id="KW-1185">Reference proteome</keyword>
<accession>A0ACB9QJK0</accession>